<reference evidence="2 3" key="1">
    <citation type="submission" date="2020-08" db="EMBL/GenBank/DDBJ databases">
        <title>Genomic Encyclopedia of Type Strains, Phase IV (KMG-IV): sequencing the most valuable type-strain genomes for metagenomic binning, comparative biology and taxonomic classification.</title>
        <authorList>
            <person name="Goeker M."/>
        </authorList>
    </citation>
    <scope>NUCLEOTIDE SEQUENCE [LARGE SCALE GENOMIC DNA]</scope>
    <source>
        <strain evidence="2 3">DSM 45385</strain>
    </source>
</reference>
<accession>A0A7W8A0Q6</accession>
<dbReference type="EMBL" id="JACHIN010000003">
    <property type="protein sequence ID" value="MBB5077415.1"/>
    <property type="molecule type" value="Genomic_DNA"/>
</dbReference>
<keyword evidence="3" id="KW-1185">Reference proteome</keyword>
<dbReference type="Pfam" id="PF14079">
    <property type="entry name" value="DUF4260"/>
    <property type="match status" value="1"/>
</dbReference>
<keyword evidence="1" id="KW-0812">Transmembrane</keyword>
<dbReference type="AlphaFoldDB" id="A0A7W8A0Q6"/>
<keyword evidence="1" id="KW-0472">Membrane</keyword>
<feature type="transmembrane region" description="Helical" evidence="1">
    <location>
        <begin position="79"/>
        <end position="108"/>
    </location>
</feature>
<protein>
    <recommendedName>
        <fullName evidence="4">DUF4260 family protein</fullName>
    </recommendedName>
</protein>
<evidence type="ECO:0000256" key="1">
    <source>
        <dbReference type="SAM" id="Phobius"/>
    </source>
</evidence>
<keyword evidence="1" id="KW-1133">Transmembrane helix</keyword>
<evidence type="ECO:0000313" key="2">
    <source>
        <dbReference type="EMBL" id="MBB5077415.1"/>
    </source>
</evidence>
<name>A0A7W8A0Q6_9ACTN</name>
<evidence type="ECO:0008006" key="4">
    <source>
        <dbReference type="Google" id="ProtNLM"/>
    </source>
</evidence>
<gene>
    <name evidence="2" type="ORF">HNR40_002888</name>
</gene>
<feature type="transmembrane region" description="Helical" evidence="1">
    <location>
        <begin position="38"/>
        <end position="58"/>
    </location>
</feature>
<dbReference type="RefSeq" id="WP_184961208.1">
    <property type="nucleotide sequence ID" value="NZ_JACHIN010000003.1"/>
</dbReference>
<dbReference type="Proteomes" id="UP000568380">
    <property type="component" value="Unassembled WGS sequence"/>
</dbReference>
<evidence type="ECO:0000313" key="3">
    <source>
        <dbReference type="Proteomes" id="UP000568380"/>
    </source>
</evidence>
<organism evidence="2 3">
    <name type="scientific">Nonomuraea endophytica</name>
    <dbReference type="NCBI Taxonomy" id="714136"/>
    <lineage>
        <taxon>Bacteria</taxon>
        <taxon>Bacillati</taxon>
        <taxon>Actinomycetota</taxon>
        <taxon>Actinomycetes</taxon>
        <taxon>Streptosporangiales</taxon>
        <taxon>Streptosporangiaceae</taxon>
        <taxon>Nonomuraea</taxon>
    </lineage>
</organism>
<comment type="caution">
    <text evidence="2">The sequence shown here is derived from an EMBL/GenBank/DDBJ whole genome shotgun (WGS) entry which is preliminary data.</text>
</comment>
<sequence length="129" mass="13810">MAVAAPARNVAARVAWAALALFLLAFTVLEVVNHGVPALVTAIAVVIVPDLTMFIGAREGGNGRLSPKAVPYYNFMHRPWIPLVILVGYSFGPIDFVPLFVAGLAWLLHVAADRAFGYGLRNPDGSRDV</sequence>
<feature type="transmembrane region" description="Helical" evidence="1">
    <location>
        <begin position="12"/>
        <end position="32"/>
    </location>
</feature>
<proteinExistence type="predicted"/>
<dbReference type="InterPro" id="IPR025356">
    <property type="entry name" value="DUF4260"/>
</dbReference>